<reference evidence="1" key="1">
    <citation type="submission" date="2018-11" db="EMBL/GenBank/DDBJ databases">
        <authorList>
            <consortium name="Genoscope - CEA"/>
            <person name="William W."/>
        </authorList>
    </citation>
    <scope>NUCLEOTIDE SEQUENCE [LARGE SCALE GENOMIC DNA]</scope>
    <source>
        <strain evidence="1">T9AD</strain>
    </source>
</reference>
<accession>A0A653BBW9</accession>
<protein>
    <submittedName>
        <fullName evidence="1">Uncharacterized protein</fullName>
    </submittedName>
</protein>
<dbReference type="AlphaFoldDB" id="A0A653BBW9"/>
<proteinExistence type="predicted"/>
<name>A0A653BBW9_ECTOL</name>
<evidence type="ECO:0000313" key="1">
    <source>
        <dbReference type="EMBL" id="VDN65671.1"/>
    </source>
</evidence>
<dbReference type="EMBL" id="LR130779">
    <property type="protein sequence ID" value="VDN65671.1"/>
    <property type="molecule type" value="Genomic_DNA"/>
</dbReference>
<sequence length="27" mass="3135">MIDELLVGEFHDLLHPEIGQFGPQDER</sequence>
<gene>
    <name evidence="1" type="ORF">POT9AD_4696</name>
</gene>
<organism evidence="1">
    <name type="scientific">Ectopseudomonas oleovorans</name>
    <name type="common">Pseudomonas oleovorans</name>
    <dbReference type="NCBI Taxonomy" id="301"/>
    <lineage>
        <taxon>Bacteria</taxon>
        <taxon>Pseudomonadati</taxon>
        <taxon>Pseudomonadota</taxon>
        <taxon>Gammaproteobacteria</taxon>
        <taxon>Pseudomonadales</taxon>
        <taxon>Pseudomonadaceae</taxon>
        <taxon>Ectopseudomonas</taxon>
    </lineage>
</organism>